<organism evidence="8 9">
    <name type="scientific">Propionicimonas paludicola</name>
    <dbReference type="NCBI Taxonomy" id="185243"/>
    <lineage>
        <taxon>Bacteria</taxon>
        <taxon>Bacillati</taxon>
        <taxon>Actinomycetota</taxon>
        <taxon>Actinomycetes</taxon>
        <taxon>Propionibacteriales</taxon>
        <taxon>Nocardioidaceae</taxon>
        <taxon>Propionicimonas</taxon>
    </lineage>
</organism>
<dbReference type="RefSeq" id="WP_098460360.1">
    <property type="nucleotide sequence ID" value="NZ_PDJC01000001.1"/>
</dbReference>
<evidence type="ECO:0000259" key="6">
    <source>
        <dbReference type="Pfam" id="PF00675"/>
    </source>
</evidence>
<keyword evidence="3" id="KW-0378">Hydrolase</keyword>
<comment type="caution">
    <text evidence="8">The sequence shown here is derived from an EMBL/GenBank/DDBJ whole genome shotgun (WGS) entry which is preliminary data.</text>
</comment>
<keyword evidence="9" id="KW-1185">Reference proteome</keyword>
<dbReference type="Pfam" id="PF00675">
    <property type="entry name" value="Peptidase_M16"/>
    <property type="match status" value="1"/>
</dbReference>
<dbReference type="InterPro" id="IPR011765">
    <property type="entry name" value="Pept_M16_N"/>
</dbReference>
<dbReference type="Gene3D" id="3.30.830.10">
    <property type="entry name" value="Metalloenzyme, LuxS/M16 peptidase-like"/>
    <property type="match status" value="2"/>
</dbReference>
<evidence type="ECO:0000256" key="5">
    <source>
        <dbReference type="ARBA" id="ARBA00023049"/>
    </source>
</evidence>
<dbReference type="Proteomes" id="UP000226079">
    <property type="component" value="Unassembled WGS sequence"/>
</dbReference>
<evidence type="ECO:0000256" key="1">
    <source>
        <dbReference type="ARBA" id="ARBA00007261"/>
    </source>
</evidence>
<keyword evidence="4" id="KW-0862">Zinc</keyword>
<dbReference type="InterPro" id="IPR050626">
    <property type="entry name" value="Peptidase_M16"/>
</dbReference>
<proteinExistence type="inferred from homology"/>
<dbReference type="AlphaFoldDB" id="A0A2A9CRW1"/>
<dbReference type="PANTHER" id="PTHR43690">
    <property type="entry name" value="NARDILYSIN"/>
    <property type="match status" value="1"/>
</dbReference>
<dbReference type="PANTHER" id="PTHR43690:SF17">
    <property type="entry name" value="PROTEIN YHJJ"/>
    <property type="match status" value="1"/>
</dbReference>
<dbReference type="GO" id="GO:0006508">
    <property type="term" value="P:proteolysis"/>
    <property type="evidence" value="ECO:0007669"/>
    <property type="project" value="UniProtKB-KW"/>
</dbReference>
<feature type="domain" description="Peptidase M16 C-terminal" evidence="7">
    <location>
        <begin position="182"/>
        <end position="361"/>
    </location>
</feature>
<dbReference type="GO" id="GO:0008237">
    <property type="term" value="F:metallopeptidase activity"/>
    <property type="evidence" value="ECO:0007669"/>
    <property type="project" value="UniProtKB-KW"/>
</dbReference>
<gene>
    <name evidence="8" type="ORF">ATK74_1421</name>
</gene>
<dbReference type="InterPro" id="IPR011249">
    <property type="entry name" value="Metalloenz_LuxS/M16"/>
</dbReference>
<evidence type="ECO:0000256" key="3">
    <source>
        <dbReference type="ARBA" id="ARBA00022801"/>
    </source>
</evidence>
<evidence type="ECO:0000256" key="2">
    <source>
        <dbReference type="ARBA" id="ARBA00022670"/>
    </source>
</evidence>
<reference evidence="8 9" key="1">
    <citation type="submission" date="2017-10" db="EMBL/GenBank/DDBJ databases">
        <title>Sequencing the genomes of 1000 actinobacteria strains.</title>
        <authorList>
            <person name="Klenk H.-P."/>
        </authorList>
    </citation>
    <scope>NUCLEOTIDE SEQUENCE [LARGE SCALE GENOMIC DNA]</scope>
    <source>
        <strain evidence="8 9">DSM 15597</strain>
    </source>
</reference>
<dbReference type="EMBL" id="PDJC01000001">
    <property type="protein sequence ID" value="PFG16866.1"/>
    <property type="molecule type" value="Genomic_DNA"/>
</dbReference>
<accession>A0A2A9CRW1</accession>
<name>A0A2A9CRW1_9ACTN</name>
<evidence type="ECO:0000259" key="7">
    <source>
        <dbReference type="Pfam" id="PF05193"/>
    </source>
</evidence>
<keyword evidence="5" id="KW-0482">Metalloprotease</keyword>
<comment type="similarity">
    <text evidence="1">Belongs to the peptidase M16 family.</text>
</comment>
<dbReference type="SUPFAM" id="SSF63411">
    <property type="entry name" value="LuxS/MPP-like metallohydrolase"/>
    <property type="match status" value="2"/>
</dbReference>
<protein>
    <submittedName>
        <fullName evidence="8">Putative Zn-dependent peptidase</fullName>
    </submittedName>
</protein>
<evidence type="ECO:0000313" key="9">
    <source>
        <dbReference type="Proteomes" id="UP000226079"/>
    </source>
</evidence>
<sequence>MDHVPAADNLSYPIHQRRLHNGLRVVVSPDHSVPMVAVNLWYDVGSRDERPGEFGWAHLFEHLMFSGSAQVGNGEHLNSLQALGGSVNATTWFDRTNYFETLPVGALDLALWMEADRLGTLAEHLDQAKVDTQREVVKEEKRQRYDNVPYGEAMTNLVELIFGADHPYGHTTIGSMDDLDRATAEQAAAFFARHYRPDNAVLTLVGDLTPREGFRKADRFFGGLPSWNPKPRQPAKALGPIDGLPQRTLNVDVPAPASYLGWRLPVRDTAEADAAELGLAILGSGQTARLHRRLVRDEQLAAAVHASMLPLVGGNSMAVISLRALPGTDPEPALNALAEELQRMAEDGPTPAELDRVKAQYQREWLTELARFDSRADLISSYTLLHGDPERINWRLSEIESLGCTDVTKACAQYLRPEQRAQLNYRPEVADA</sequence>
<dbReference type="Pfam" id="PF05193">
    <property type="entry name" value="Peptidase_M16_C"/>
    <property type="match status" value="1"/>
</dbReference>
<evidence type="ECO:0000256" key="4">
    <source>
        <dbReference type="ARBA" id="ARBA00022833"/>
    </source>
</evidence>
<keyword evidence="2" id="KW-0645">Protease</keyword>
<feature type="domain" description="Peptidase M16 N-terminal" evidence="6">
    <location>
        <begin position="25"/>
        <end position="147"/>
    </location>
</feature>
<dbReference type="GO" id="GO:0046872">
    <property type="term" value="F:metal ion binding"/>
    <property type="evidence" value="ECO:0007669"/>
    <property type="project" value="InterPro"/>
</dbReference>
<dbReference type="InterPro" id="IPR007863">
    <property type="entry name" value="Peptidase_M16_C"/>
</dbReference>
<dbReference type="OrthoDB" id="9811314at2"/>
<evidence type="ECO:0000313" key="8">
    <source>
        <dbReference type="EMBL" id="PFG16866.1"/>
    </source>
</evidence>